<gene>
    <name evidence="1" type="ORF">P3T76_009298</name>
    <name evidence="2" type="ORF">P3T76_009301</name>
</gene>
<organism evidence="1 3">
    <name type="scientific">Phytophthora citrophthora</name>
    <dbReference type="NCBI Taxonomy" id="4793"/>
    <lineage>
        <taxon>Eukaryota</taxon>
        <taxon>Sar</taxon>
        <taxon>Stramenopiles</taxon>
        <taxon>Oomycota</taxon>
        <taxon>Peronosporomycetes</taxon>
        <taxon>Peronosporales</taxon>
        <taxon>Peronosporaceae</taxon>
        <taxon>Phytophthora</taxon>
    </lineage>
</organism>
<dbReference type="EMBL" id="JASMQC010000018">
    <property type="protein sequence ID" value="KAK1938148.1"/>
    <property type="molecule type" value="Genomic_DNA"/>
</dbReference>
<evidence type="ECO:0000313" key="2">
    <source>
        <dbReference type="EMBL" id="KAK1938151.1"/>
    </source>
</evidence>
<accession>A0AAD9GH98</accession>
<sequence length="199" mass="22121">MSFVFEELLPDKQAALLFEGSDSGRVDILTRLPCRLPVYQVILLTFNARPVPQLADEMLLIAFKVFVVVVSWRGLMQPRAHVFKGYLMLGKVGKARKDDIDCFWEQTCRGDNGVHAKHSVLNSLAELMSFLEGFTGIAIEKEIADWIHDETCRLKELIAANVLVKMAGLAELAHGLQDVLSTPSSDAVFAEKGKELCLC</sequence>
<proteinExistence type="predicted"/>
<name>A0AAD9GH98_9STRA</name>
<evidence type="ECO:0000313" key="1">
    <source>
        <dbReference type="EMBL" id="KAK1938148.1"/>
    </source>
</evidence>
<reference evidence="1" key="1">
    <citation type="submission" date="2023-08" db="EMBL/GenBank/DDBJ databases">
        <title>Reference Genome Resource for the Citrus Pathogen Phytophthora citrophthora.</title>
        <authorList>
            <person name="Moller H."/>
            <person name="Coetzee B."/>
            <person name="Rose L.J."/>
            <person name="Van Niekerk J.M."/>
        </authorList>
    </citation>
    <scope>NUCLEOTIDE SEQUENCE</scope>
    <source>
        <strain evidence="1">STE-U-9442</strain>
    </source>
</reference>
<dbReference type="Proteomes" id="UP001259832">
    <property type="component" value="Unassembled WGS sequence"/>
</dbReference>
<protein>
    <submittedName>
        <fullName evidence="1">Uncharacterized protein</fullName>
    </submittedName>
</protein>
<keyword evidence="3" id="KW-1185">Reference proteome</keyword>
<evidence type="ECO:0000313" key="3">
    <source>
        <dbReference type="Proteomes" id="UP001259832"/>
    </source>
</evidence>
<comment type="caution">
    <text evidence="1">The sequence shown here is derived from an EMBL/GenBank/DDBJ whole genome shotgun (WGS) entry which is preliminary data.</text>
</comment>
<dbReference type="EMBL" id="JASMQC010000018">
    <property type="protein sequence ID" value="KAK1938151.1"/>
    <property type="molecule type" value="Genomic_DNA"/>
</dbReference>
<dbReference type="AlphaFoldDB" id="A0AAD9GH98"/>